<dbReference type="Proteomes" id="UP000034588">
    <property type="component" value="Unassembled WGS sequence"/>
</dbReference>
<sequence>MPRVLSTKPNAARFFDNISDSYLILYYRNPTTEERIAYTNALLTRRGQKIESAMGEARLKYGLRILIGIRDGDFATDDGPMSSNQQSPGYKENWKAIINELAPDVIAQLAILVFENPLVSAPEDENVANENPL</sequence>
<accession>A0A0G1YCH1</accession>
<comment type="caution">
    <text evidence="1">The sequence shown here is derived from an EMBL/GenBank/DDBJ whole genome shotgun (WGS) entry which is preliminary data.</text>
</comment>
<name>A0A0G1YCH1_9BACT</name>
<evidence type="ECO:0000313" key="2">
    <source>
        <dbReference type="Proteomes" id="UP000034588"/>
    </source>
</evidence>
<proteinExistence type="predicted"/>
<protein>
    <submittedName>
        <fullName evidence="1">Uncharacterized protein</fullName>
    </submittedName>
</protein>
<dbReference type="AlphaFoldDB" id="A0A0G1YCH1"/>
<dbReference type="EMBL" id="LCQD01000010">
    <property type="protein sequence ID" value="KKW12652.1"/>
    <property type="molecule type" value="Genomic_DNA"/>
</dbReference>
<evidence type="ECO:0000313" key="1">
    <source>
        <dbReference type="EMBL" id="KKW12652.1"/>
    </source>
</evidence>
<gene>
    <name evidence="1" type="ORF">UY48_C0010G0004</name>
</gene>
<reference evidence="1 2" key="1">
    <citation type="journal article" date="2015" name="Nature">
        <title>rRNA introns, odd ribosomes, and small enigmatic genomes across a large radiation of phyla.</title>
        <authorList>
            <person name="Brown C.T."/>
            <person name="Hug L.A."/>
            <person name="Thomas B.C."/>
            <person name="Sharon I."/>
            <person name="Castelle C.J."/>
            <person name="Singh A."/>
            <person name="Wilkins M.J."/>
            <person name="Williams K.H."/>
            <person name="Banfield J.F."/>
        </authorList>
    </citation>
    <scope>NUCLEOTIDE SEQUENCE [LARGE SCALE GENOMIC DNA]</scope>
</reference>
<organism evidence="1 2">
    <name type="scientific">Candidatus Gottesmanbacteria bacterium GW2011_GWB1_49_7</name>
    <dbReference type="NCBI Taxonomy" id="1618448"/>
    <lineage>
        <taxon>Bacteria</taxon>
        <taxon>Candidatus Gottesmaniibacteriota</taxon>
    </lineage>
</organism>